<dbReference type="CDD" id="cd06261">
    <property type="entry name" value="TM_PBP2"/>
    <property type="match status" value="1"/>
</dbReference>
<keyword evidence="10" id="KW-1185">Reference proteome</keyword>
<comment type="similarity">
    <text evidence="7">Belongs to the binding-protein-dependent transport system permease family.</text>
</comment>
<reference evidence="9 10" key="1">
    <citation type="submission" date="2016-07" db="EMBL/GenBank/DDBJ databases">
        <title>High microdiversification within the ubiquitous acI lineage of Actinobacteria.</title>
        <authorList>
            <person name="Neuenschwander S.M."/>
            <person name="Salcher M."/>
            <person name="Ghai R."/>
            <person name="Pernthaler J."/>
        </authorList>
    </citation>
    <scope>NUCLEOTIDE SEQUENCE [LARGE SCALE GENOMIC DNA]</scope>
    <source>
        <strain evidence="9">MMS-21-155</strain>
    </source>
</reference>
<dbReference type="PROSITE" id="PS50928">
    <property type="entry name" value="ABC_TM1"/>
    <property type="match status" value="1"/>
</dbReference>
<accession>A0AAC9YU82</accession>
<evidence type="ECO:0000256" key="1">
    <source>
        <dbReference type="ARBA" id="ARBA00004651"/>
    </source>
</evidence>
<evidence type="ECO:0000256" key="4">
    <source>
        <dbReference type="ARBA" id="ARBA00022692"/>
    </source>
</evidence>
<name>A0AAC9YU82_9ACTN</name>
<evidence type="ECO:0000256" key="2">
    <source>
        <dbReference type="ARBA" id="ARBA00022448"/>
    </source>
</evidence>
<proteinExistence type="inferred from homology"/>
<dbReference type="PANTHER" id="PTHR30193">
    <property type="entry name" value="ABC TRANSPORTER PERMEASE PROTEIN"/>
    <property type="match status" value="1"/>
</dbReference>
<dbReference type="AlphaFoldDB" id="A0AAC9YU82"/>
<feature type="transmembrane region" description="Helical" evidence="7">
    <location>
        <begin position="161"/>
        <end position="185"/>
    </location>
</feature>
<dbReference type="Gene3D" id="1.10.3720.10">
    <property type="entry name" value="MetI-like"/>
    <property type="match status" value="1"/>
</dbReference>
<evidence type="ECO:0000313" key="9">
    <source>
        <dbReference type="EMBL" id="ASY12622.1"/>
    </source>
</evidence>
<feature type="transmembrane region" description="Helical" evidence="7">
    <location>
        <begin position="74"/>
        <end position="96"/>
    </location>
</feature>
<evidence type="ECO:0000313" key="10">
    <source>
        <dbReference type="Proteomes" id="UP000217216"/>
    </source>
</evidence>
<feature type="domain" description="ABC transmembrane type-1" evidence="8">
    <location>
        <begin position="70"/>
        <end position="288"/>
    </location>
</feature>
<keyword evidence="5 7" id="KW-1133">Transmembrane helix</keyword>
<dbReference type="InterPro" id="IPR000515">
    <property type="entry name" value="MetI-like"/>
</dbReference>
<feature type="transmembrane region" description="Helical" evidence="7">
    <location>
        <begin position="12"/>
        <end position="39"/>
    </location>
</feature>
<organism evidence="9 10">
    <name type="scientific">Candidatus Planktophila dulcis</name>
    <dbReference type="NCBI Taxonomy" id="1884914"/>
    <lineage>
        <taxon>Bacteria</taxon>
        <taxon>Bacillati</taxon>
        <taxon>Actinomycetota</taxon>
        <taxon>Actinomycetes</taxon>
        <taxon>Candidatus Nanopelagicales</taxon>
        <taxon>Candidatus Nanopelagicaceae</taxon>
        <taxon>Candidatus Planktophila</taxon>
    </lineage>
</organism>
<feature type="transmembrane region" description="Helical" evidence="7">
    <location>
        <begin position="216"/>
        <end position="236"/>
    </location>
</feature>
<dbReference type="Proteomes" id="UP000217216">
    <property type="component" value="Chromosome"/>
</dbReference>
<evidence type="ECO:0000259" key="8">
    <source>
        <dbReference type="PROSITE" id="PS50928"/>
    </source>
</evidence>
<dbReference type="InterPro" id="IPR035906">
    <property type="entry name" value="MetI-like_sf"/>
</dbReference>
<keyword evidence="3" id="KW-1003">Cell membrane</keyword>
<dbReference type="InterPro" id="IPR051393">
    <property type="entry name" value="ABC_transporter_permease"/>
</dbReference>
<keyword evidence="6 7" id="KW-0472">Membrane</keyword>
<feature type="transmembrane region" description="Helical" evidence="7">
    <location>
        <begin position="266"/>
        <end position="292"/>
    </location>
</feature>
<dbReference type="Pfam" id="PF00528">
    <property type="entry name" value="BPD_transp_1"/>
    <property type="match status" value="1"/>
</dbReference>
<dbReference type="GO" id="GO:0055085">
    <property type="term" value="P:transmembrane transport"/>
    <property type="evidence" value="ECO:0007669"/>
    <property type="project" value="InterPro"/>
</dbReference>
<dbReference type="PANTHER" id="PTHR30193:SF37">
    <property type="entry name" value="INNER MEMBRANE ABC TRANSPORTER PERMEASE PROTEIN YCJO"/>
    <property type="match status" value="1"/>
</dbReference>
<evidence type="ECO:0000256" key="5">
    <source>
        <dbReference type="ARBA" id="ARBA00022989"/>
    </source>
</evidence>
<evidence type="ECO:0000256" key="7">
    <source>
        <dbReference type="RuleBase" id="RU363032"/>
    </source>
</evidence>
<dbReference type="EMBL" id="CP016770">
    <property type="protein sequence ID" value="ASY12622.1"/>
    <property type="molecule type" value="Genomic_DNA"/>
</dbReference>
<protein>
    <submittedName>
        <fullName evidence="9">Raffinose/stachyose/melibiose transport system permease protein</fullName>
    </submittedName>
</protein>
<dbReference type="KEGG" id="plak:A1s21155_06800"/>
<sequence length="299" mass="32942">MSKAKQKKIENPYSYALVAPIGIIFTIFFVIPTIVSFFFSMTRWTLFDWEFVGFENFIQYFKEASLAIGFKNTLIYGVVTSGLKVVFGLALALLLTGRLRAKGFLRSVVYFPVLVSTIGVGFTFSILMDPNYGAINKAIVSFGKTIGWETYGPGWLVDPNLLPLFSVAFVDVWKGVGIATVLYMAGLASIPQEYYEALAVDGGGAWDKFRNITLPLVQPATSAVVILSFIGGLRSFDLIWAMTNGGPGFLSDVIASINYKQYQAGFYGLATAGNVILLFFVLAIVGPVYWFFNKKEKQA</sequence>
<dbReference type="GeneID" id="300657876"/>
<comment type="subcellular location">
    <subcellularLocation>
        <location evidence="1 7">Cell membrane</location>
        <topology evidence="1 7">Multi-pass membrane protein</topology>
    </subcellularLocation>
</comment>
<evidence type="ECO:0000256" key="6">
    <source>
        <dbReference type="ARBA" id="ARBA00023136"/>
    </source>
</evidence>
<keyword evidence="4 7" id="KW-0812">Transmembrane</keyword>
<dbReference type="SUPFAM" id="SSF161098">
    <property type="entry name" value="MetI-like"/>
    <property type="match status" value="1"/>
</dbReference>
<feature type="transmembrane region" description="Helical" evidence="7">
    <location>
        <begin position="108"/>
        <end position="128"/>
    </location>
</feature>
<dbReference type="GO" id="GO:0005886">
    <property type="term" value="C:plasma membrane"/>
    <property type="evidence" value="ECO:0007669"/>
    <property type="project" value="UniProtKB-SubCell"/>
</dbReference>
<evidence type="ECO:0000256" key="3">
    <source>
        <dbReference type="ARBA" id="ARBA00022475"/>
    </source>
</evidence>
<keyword evidence="2 7" id="KW-0813">Transport</keyword>
<gene>
    <name evidence="9" type="ORF">A1s21155_06800</name>
</gene>
<dbReference type="RefSeq" id="WP_190277117.1">
    <property type="nucleotide sequence ID" value="NZ_CP016770.1"/>
</dbReference>